<dbReference type="InterPro" id="IPR036865">
    <property type="entry name" value="CRAL-TRIO_dom_sf"/>
</dbReference>
<keyword evidence="4" id="KW-0333">Golgi apparatus</keyword>
<name>A0ABR0VA86_REHGL</name>
<keyword evidence="6" id="KW-0732">Signal</keyword>
<accession>A0ABR0VA86</accession>
<dbReference type="Proteomes" id="UP001318860">
    <property type="component" value="Unassembled WGS sequence"/>
</dbReference>
<dbReference type="Pfam" id="PF00650">
    <property type="entry name" value="CRAL_TRIO"/>
    <property type="match status" value="1"/>
</dbReference>
<comment type="similarity">
    <text evidence="5">Belongs to the SFH family.</text>
</comment>
<dbReference type="SMART" id="SM00516">
    <property type="entry name" value="SEC14"/>
    <property type="match status" value="1"/>
</dbReference>
<proteinExistence type="inferred from homology"/>
<keyword evidence="3" id="KW-0653">Protein transport</keyword>
<keyword evidence="9" id="KW-1185">Reference proteome</keyword>
<dbReference type="PANTHER" id="PTHR45657">
    <property type="entry name" value="CRAL-TRIO DOMAIN-CONTAINING PROTEIN YKL091C-RELATED"/>
    <property type="match status" value="1"/>
</dbReference>
<evidence type="ECO:0000259" key="7">
    <source>
        <dbReference type="PROSITE" id="PS50191"/>
    </source>
</evidence>
<evidence type="ECO:0000256" key="6">
    <source>
        <dbReference type="SAM" id="SignalP"/>
    </source>
</evidence>
<dbReference type="PANTHER" id="PTHR45657:SF26">
    <property type="entry name" value="PHOSPHATIDYLINOSITOL_PHOSPHATIDYLCHOLINE TRANSFER PROTEIN SFH3-LIKE"/>
    <property type="match status" value="1"/>
</dbReference>
<dbReference type="CDD" id="cd00170">
    <property type="entry name" value="SEC14"/>
    <property type="match status" value="1"/>
</dbReference>
<protein>
    <recommendedName>
        <fullName evidence="7">CRAL-TRIO domain-containing protein</fullName>
    </recommendedName>
</protein>
<dbReference type="InterPro" id="IPR051026">
    <property type="entry name" value="PI/PC_transfer"/>
</dbReference>
<comment type="caution">
    <text evidence="8">The sequence shown here is derived from an EMBL/GenBank/DDBJ whole genome shotgun (WGS) entry which is preliminary data.</text>
</comment>
<sequence>MASPMPSSVNDRSILKTALTLTVLILASSQINMDESCIPDLPCILQMDETNVFADMLDWRKNFGSNTIIKEFDFKELNEVQKYYPQGYHGVDKEGRPVYIERLGKIDMEGLLKVTTLDRYVKYQIQQYDKTITIRFPACSVAANKHINRSMAILDVEGVSFKSFTRPVQNVLMQLRKVYDNNYPETLCKMVIVNAGPGFRLVWNAVKCFLDPDTVSKIQVLGNKYQSKLLELIDESELPDFLGGRCSCKYEGGCLRSDRGPWKDISMSDHELKLKK</sequence>
<organism evidence="8 9">
    <name type="scientific">Rehmannia glutinosa</name>
    <name type="common">Chinese foxglove</name>
    <dbReference type="NCBI Taxonomy" id="99300"/>
    <lineage>
        <taxon>Eukaryota</taxon>
        <taxon>Viridiplantae</taxon>
        <taxon>Streptophyta</taxon>
        <taxon>Embryophyta</taxon>
        <taxon>Tracheophyta</taxon>
        <taxon>Spermatophyta</taxon>
        <taxon>Magnoliopsida</taxon>
        <taxon>eudicotyledons</taxon>
        <taxon>Gunneridae</taxon>
        <taxon>Pentapetalae</taxon>
        <taxon>asterids</taxon>
        <taxon>lamiids</taxon>
        <taxon>Lamiales</taxon>
        <taxon>Orobanchaceae</taxon>
        <taxon>Rehmannieae</taxon>
        <taxon>Rehmannia</taxon>
    </lineage>
</organism>
<evidence type="ECO:0000256" key="3">
    <source>
        <dbReference type="ARBA" id="ARBA00022927"/>
    </source>
</evidence>
<feature type="domain" description="CRAL-TRIO" evidence="7">
    <location>
        <begin position="76"/>
        <end position="250"/>
    </location>
</feature>
<evidence type="ECO:0000256" key="1">
    <source>
        <dbReference type="ARBA" id="ARBA00004202"/>
    </source>
</evidence>
<dbReference type="InterPro" id="IPR001251">
    <property type="entry name" value="CRAL-TRIO_dom"/>
</dbReference>
<feature type="signal peptide" evidence="6">
    <location>
        <begin position="1"/>
        <end position="29"/>
    </location>
</feature>
<comment type="subcellular location">
    <subcellularLocation>
        <location evidence="1">Cell membrane</location>
        <topology evidence="1">Peripheral membrane protein</topology>
    </subcellularLocation>
    <subcellularLocation>
        <location evidence="2">Golgi apparatus membrane</location>
        <topology evidence="2">Peripheral membrane protein</topology>
    </subcellularLocation>
</comment>
<evidence type="ECO:0000313" key="9">
    <source>
        <dbReference type="Proteomes" id="UP001318860"/>
    </source>
</evidence>
<evidence type="ECO:0000256" key="2">
    <source>
        <dbReference type="ARBA" id="ARBA00004395"/>
    </source>
</evidence>
<dbReference type="PROSITE" id="PS50191">
    <property type="entry name" value="CRAL_TRIO"/>
    <property type="match status" value="1"/>
</dbReference>
<gene>
    <name evidence="8" type="ORF">DH2020_035017</name>
</gene>
<dbReference type="SUPFAM" id="SSF52087">
    <property type="entry name" value="CRAL/TRIO domain"/>
    <property type="match status" value="1"/>
</dbReference>
<dbReference type="EMBL" id="JABTTQ020001398">
    <property type="protein sequence ID" value="KAK6131236.1"/>
    <property type="molecule type" value="Genomic_DNA"/>
</dbReference>
<evidence type="ECO:0000313" key="8">
    <source>
        <dbReference type="EMBL" id="KAK6131236.1"/>
    </source>
</evidence>
<reference evidence="8 9" key="1">
    <citation type="journal article" date="2021" name="Comput. Struct. Biotechnol. J.">
        <title>De novo genome assembly of the potent medicinal plant Rehmannia glutinosa using nanopore technology.</title>
        <authorList>
            <person name="Ma L."/>
            <person name="Dong C."/>
            <person name="Song C."/>
            <person name="Wang X."/>
            <person name="Zheng X."/>
            <person name="Niu Y."/>
            <person name="Chen S."/>
            <person name="Feng W."/>
        </authorList>
    </citation>
    <scope>NUCLEOTIDE SEQUENCE [LARGE SCALE GENOMIC DNA]</scope>
    <source>
        <strain evidence="8">DH-2019</strain>
    </source>
</reference>
<evidence type="ECO:0000256" key="4">
    <source>
        <dbReference type="ARBA" id="ARBA00023034"/>
    </source>
</evidence>
<evidence type="ECO:0000256" key="5">
    <source>
        <dbReference type="ARBA" id="ARBA00038020"/>
    </source>
</evidence>
<dbReference type="Gene3D" id="3.40.525.10">
    <property type="entry name" value="CRAL-TRIO lipid binding domain"/>
    <property type="match status" value="1"/>
</dbReference>
<feature type="chain" id="PRO_5046497899" description="CRAL-TRIO domain-containing protein" evidence="6">
    <location>
        <begin position="30"/>
        <end position="276"/>
    </location>
</feature>
<keyword evidence="3" id="KW-0813">Transport</keyword>